<protein>
    <recommendedName>
        <fullName evidence="4">Infection structure specific protein</fullName>
    </recommendedName>
</protein>
<dbReference type="RefSeq" id="XP_062657250.1">
    <property type="nucleotide sequence ID" value="XM_062804442.1"/>
</dbReference>
<evidence type="ECO:0008006" key="4">
    <source>
        <dbReference type="Google" id="ProtNLM"/>
    </source>
</evidence>
<accession>A0AAE0HDR6</accession>
<gene>
    <name evidence="2" type="ORF">B0H64DRAFT_405375</name>
</gene>
<proteinExistence type="predicted"/>
<feature type="signal peptide" evidence="1">
    <location>
        <begin position="1"/>
        <end position="19"/>
    </location>
</feature>
<dbReference type="EMBL" id="JAUEPN010000006">
    <property type="protein sequence ID" value="KAK3293736.1"/>
    <property type="molecule type" value="Genomic_DNA"/>
</dbReference>
<feature type="chain" id="PRO_5041927627" description="Infection structure specific protein" evidence="1">
    <location>
        <begin position="20"/>
        <end position="191"/>
    </location>
</feature>
<reference evidence="2" key="1">
    <citation type="journal article" date="2023" name="Mol. Phylogenet. Evol.">
        <title>Genome-scale phylogeny and comparative genomics of the fungal order Sordariales.</title>
        <authorList>
            <person name="Hensen N."/>
            <person name="Bonometti L."/>
            <person name="Westerberg I."/>
            <person name="Brannstrom I.O."/>
            <person name="Guillou S."/>
            <person name="Cros-Aarteil S."/>
            <person name="Calhoun S."/>
            <person name="Haridas S."/>
            <person name="Kuo A."/>
            <person name="Mondo S."/>
            <person name="Pangilinan J."/>
            <person name="Riley R."/>
            <person name="LaButti K."/>
            <person name="Andreopoulos B."/>
            <person name="Lipzen A."/>
            <person name="Chen C."/>
            <person name="Yan M."/>
            <person name="Daum C."/>
            <person name="Ng V."/>
            <person name="Clum A."/>
            <person name="Steindorff A."/>
            <person name="Ohm R.A."/>
            <person name="Martin F."/>
            <person name="Silar P."/>
            <person name="Natvig D.O."/>
            <person name="Lalanne C."/>
            <person name="Gautier V."/>
            <person name="Ament-Velasquez S.L."/>
            <person name="Kruys A."/>
            <person name="Hutchinson M.I."/>
            <person name="Powell A.J."/>
            <person name="Barry K."/>
            <person name="Miller A.N."/>
            <person name="Grigoriev I.V."/>
            <person name="Debuchy R."/>
            <person name="Gladieux P."/>
            <person name="Hiltunen Thoren M."/>
            <person name="Johannesson H."/>
        </authorList>
    </citation>
    <scope>NUCLEOTIDE SEQUENCE</scope>
    <source>
        <strain evidence="2">CBS 168.71</strain>
    </source>
</reference>
<dbReference type="AlphaFoldDB" id="A0AAE0HDR6"/>
<reference evidence="2" key="2">
    <citation type="submission" date="2023-06" db="EMBL/GenBank/DDBJ databases">
        <authorList>
            <consortium name="Lawrence Berkeley National Laboratory"/>
            <person name="Haridas S."/>
            <person name="Hensen N."/>
            <person name="Bonometti L."/>
            <person name="Westerberg I."/>
            <person name="Brannstrom I.O."/>
            <person name="Guillou S."/>
            <person name="Cros-Aarteil S."/>
            <person name="Calhoun S."/>
            <person name="Kuo A."/>
            <person name="Mondo S."/>
            <person name="Pangilinan J."/>
            <person name="Riley R."/>
            <person name="Labutti K."/>
            <person name="Andreopoulos B."/>
            <person name="Lipzen A."/>
            <person name="Chen C."/>
            <person name="Yanf M."/>
            <person name="Daum C."/>
            <person name="Ng V."/>
            <person name="Clum A."/>
            <person name="Steindorff A."/>
            <person name="Ohm R."/>
            <person name="Martin F."/>
            <person name="Silar P."/>
            <person name="Natvig D."/>
            <person name="Lalanne C."/>
            <person name="Gautier V."/>
            <person name="Ament-Velasquez S.L."/>
            <person name="Kruys A."/>
            <person name="Hutchinson M.I."/>
            <person name="Powell A.J."/>
            <person name="Barry K."/>
            <person name="Miller A.N."/>
            <person name="Grigoriev I.V."/>
            <person name="Debuchy R."/>
            <person name="Gladieux P."/>
            <person name="Thoren M.H."/>
            <person name="Johannesson H."/>
        </authorList>
    </citation>
    <scope>NUCLEOTIDE SEQUENCE</scope>
    <source>
        <strain evidence="2">CBS 168.71</strain>
    </source>
</reference>
<name>A0AAE0HDR6_9PEZI</name>
<dbReference type="Proteomes" id="UP001278766">
    <property type="component" value="Unassembled WGS sequence"/>
</dbReference>
<evidence type="ECO:0000313" key="2">
    <source>
        <dbReference type="EMBL" id="KAK3293736.1"/>
    </source>
</evidence>
<evidence type="ECO:0000256" key="1">
    <source>
        <dbReference type="SAM" id="SignalP"/>
    </source>
</evidence>
<keyword evidence="3" id="KW-1185">Reference proteome</keyword>
<sequence>MQTPALITLVLAASVSAVAHPGPAVTGAPLMARDEAECAKGAASIASNMPPVPTGALGSWVAEHDAFQIVQSALDEGNRIDNGDELCQAVTSSPTPPESLSSSWSSYSSRLNSWQSSAAPTISSVAAQCTDNGPAGILGAGLELALATDVPQCTNAVNRYNKALENAAAGSPRYLSAVAGVAGLAAAVMLF</sequence>
<keyword evidence="1" id="KW-0732">Signal</keyword>
<comment type="caution">
    <text evidence="2">The sequence shown here is derived from an EMBL/GenBank/DDBJ whole genome shotgun (WGS) entry which is preliminary data.</text>
</comment>
<evidence type="ECO:0000313" key="3">
    <source>
        <dbReference type="Proteomes" id="UP001278766"/>
    </source>
</evidence>
<dbReference type="GeneID" id="87841390"/>
<organism evidence="2 3">
    <name type="scientific">Chaetomium fimeti</name>
    <dbReference type="NCBI Taxonomy" id="1854472"/>
    <lineage>
        <taxon>Eukaryota</taxon>
        <taxon>Fungi</taxon>
        <taxon>Dikarya</taxon>
        <taxon>Ascomycota</taxon>
        <taxon>Pezizomycotina</taxon>
        <taxon>Sordariomycetes</taxon>
        <taxon>Sordariomycetidae</taxon>
        <taxon>Sordariales</taxon>
        <taxon>Chaetomiaceae</taxon>
        <taxon>Chaetomium</taxon>
    </lineage>
</organism>